<comment type="similarity">
    <text evidence="1">Belongs to the ATP-dependent AMP-binding enzyme family.</text>
</comment>
<dbReference type="InterPro" id="IPR020845">
    <property type="entry name" value="AMP-binding_CS"/>
</dbReference>
<gene>
    <name evidence="5" type="ORF">E4634_18825</name>
</gene>
<dbReference type="OrthoDB" id="9761989at2"/>
<dbReference type="RefSeq" id="WP_135446219.1">
    <property type="nucleotide sequence ID" value="NZ_SRLE01000014.1"/>
</dbReference>
<dbReference type="AlphaFoldDB" id="A0A4Z0LVW9"/>
<feature type="domain" description="AMP-dependent synthetase/ligase" evidence="3">
    <location>
        <begin position="42"/>
        <end position="434"/>
    </location>
</feature>
<dbReference type="Gene3D" id="3.30.300.30">
    <property type="match status" value="1"/>
</dbReference>
<reference evidence="5 6" key="1">
    <citation type="submission" date="2019-04" db="EMBL/GenBank/DDBJ databases">
        <title>Taxonomy of novel Haliea sp. from mangrove soil of West Coast of India.</title>
        <authorList>
            <person name="Verma A."/>
            <person name="Kumar P."/>
            <person name="Krishnamurthi S."/>
        </authorList>
    </citation>
    <scope>NUCLEOTIDE SEQUENCE [LARGE SCALE GENOMIC DNA]</scope>
    <source>
        <strain evidence="5 6">SAOS-164</strain>
    </source>
</reference>
<dbReference type="InterPro" id="IPR042099">
    <property type="entry name" value="ANL_N_sf"/>
</dbReference>
<dbReference type="CDD" id="cd04433">
    <property type="entry name" value="AFD_class_I"/>
    <property type="match status" value="1"/>
</dbReference>
<evidence type="ECO:0000256" key="2">
    <source>
        <dbReference type="ARBA" id="ARBA00022598"/>
    </source>
</evidence>
<dbReference type="Pfam" id="PF13193">
    <property type="entry name" value="AMP-binding_C"/>
    <property type="match status" value="1"/>
</dbReference>
<comment type="caution">
    <text evidence="5">The sequence shown here is derived from an EMBL/GenBank/DDBJ whole genome shotgun (WGS) entry which is preliminary data.</text>
</comment>
<dbReference type="InterPro" id="IPR000873">
    <property type="entry name" value="AMP-dep_synth/lig_dom"/>
</dbReference>
<dbReference type="GO" id="GO:0006631">
    <property type="term" value="P:fatty acid metabolic process"/>
    <property type="evidence" value="ECO:0007669"/>
    <property type="project" value="TreeGrafter"/>
</dbReference>
<accession>A0A4Z0LVW9</accession>
<dbReference type="PANTHER" id="PTHR43201:SF5">
    <property type="entry name" value="MEDIUM-CHAIN ACYL-COA LIGASE ACSF2, MITOCHONDRIAL"/>
    <property type="match status" value="1"/>
</dbReference>
<organism evidence="5 6">
    <name type="scientific">Mangrovimicrobium sediminis</name>
    <dbReference type="NCBI Taxonomy" id="2562682"/>
    <lineage>
        <taxon>Bacteria</taxon>
        <taxon>Pseudomonadati</taxon>
        <taxon>Pseudomonadota</taxon>
        <taxon>Gammaproteobacteria</taxon>
        <taxon>Cellvibrionales</taxon>
        <taxon>Halieaceae</taxon>
        <taxon>Mangrovimicrobium</taxon>
    </lineage>
</organism>
<dbReference type="PROSITE" id="PS00455">
    <property type="entry name" value="AMP_BINDING"/>
    <property type="match status" value="1"/>
</dbReference>
<evidence type="ECO:0000313" key="5">
    <source>
        <dbReference type="EMBL" id="TGD71327.1"/>
    </source>
</evidence>
<dbReference type="InterPro" id="IPR025110">
    <property type="entry name" value="AMP-bd_C"/>
</dbReference>
<dbReference type="Proteomes" id="UP000298050">
    <property type="component" value="Unassembled WGS sequence"/>
</dbReference>
<dbReference type="PANTHER" id="PTHR43201">
    <property type="entry name" value="ACYL-COA SYNTHETASE"/>
    <property type="match status" value="1"/>
</dbReference>
<dbReference type="Pfam" id="PF00501">
    <property type="entry name" value="AMP-binding"/>
    <property type="match status" value="1"/>
</dbReference>
<dbReference type="Gene3D" id="3.40.50.12780">
    <property type="entry name" value="N-terminal domain of ligase-like"/>
    <property type="match status" value="1"/>
</dbReference>
<dbReference type="EMBL" id="SRLE01000014">
    <property type="protein sequence ID" value="TGD71327.1"/>
    <property type="molecule type" value="Genomic_DNA"/>
</dbReference>
<sequence length="579" mass="62435">MEAAAAAGAGTPQDKAISIARGMPLAEEPGQGAHTLPGFLREVTTRYAGSEALVMHGPDGVERWTYDELWQRSTDIARALIAAGVGKDSRVGILMTNRPEFISAMFGTALAGGVCVALSTFSTEPELEYLLSVSDVSVLLFEDQVLKKDFGAMLADLEPALREAAPGTLYSQKFPFLRRLVRLPGVTAADPSTAVDCTAFESMADFLAAGSAVPVEVVEGRAASVKPSDTGGLFFSSGSTSLPKGILHSQRAFTIQWWRWPRLCRVDGPVRAWTGNGFFWSGNISIIVGSALGSGGAIVLQPLFEAESALELMQAEKVSMANGRPHQWARLQAADNWDSVDLSSLKYIFNGDLIKQHPTVTCDWQEPNSFGTTETMTILSSFDIRLQRSDYPGSFGTPLPGNVLKIIDPQTRAVMPLGERGELCIKGPTLMMGYVGKAAEETFDDEGYFCTGDGAYLDAEGHLYWEGRLNDIIKTGGANVSPKEVDTAISLYPGVKRSQTVGVPHDTLSEMVVSCVVPLEGEELDGKAIIDFLKQQLASFKVPREVLLFTEEEFPLTGNEKVKASDVKAMACKRLGIDT</sequence>
<protein>
    <submittedName>
        <fullName evidence="5">Long-chain fatty acid--CoA ligase</fullName>
    </submittedName>
</protein>
<evidence type="ECO:0000313" key="6">
    <source>
        <dbReference type="Proteomes" id="UP000298050"/>
    </source>
</evidence>
<dbReference type="GO" id="GO:0031956">
    <property type="term" value="F:medium-chain fatty acid-CoA ligase activity"/>
    <property type="evidence" value="ECO:0007669"/>
    <property type="project" value="TreeGrafter"/>
</dbReference>
<proteinExistence type="inferred from homology"/>
<dbReference type="InterPro" id="IPR045851">
    <property type="entry name" value="AMP-bd_C_sf"/>
</dbReference>
<evidence type="ECO:0000259" key="3">
    <source>
        <dbReference type="Pfam" id="PF00501"/>
    </source>
</evidence>
<evidence type="ECO:0000256" key="1">
    <source>
        <dbReference type="ARBA" id="ARBA00006432"/>
    </source>
</evidence>
<name>A0A4Z0LVW9_9GAMM</name>
<keyword evidence="6" id="KW-1185">Reference proteome</keyword>
<evidence type="ECO:0000259" key="4">
    <source>
        <dbReference type="Pfam" id="PF13193"/>
    </source>
</evidence>
<dbReference type="SUPFAM" id="SSF56801">
    <property type="entry name" value="Acetyl-CoA synthetase-like"/>
    <property type="match status" value="1"/>
</dbReference>
<feature type="domain" description="AMP-binding enzyme C-terminal" evidence="4">
    <location>
        <begin position="484"/>
        <end position="561"/>
    </location>
</feature>
<keyword evidence="2 5" id="KW-0436">Ligase</keyword>